<dbReference type="AlphaFoldDB" id="A0A9P6BDS2"/>
<comment type="caution">
    <text evidence="4">The sequence shown here is derived from an EMBL/GenBank/DDBJ whole genome shotgun (WGS) entry which is preliminary data.</text>
</comment>
<feature type="domain" description="Fibronectin type-III" evidence="3">
    <location>
        <begin position="28"/>
        <end position="118"/>
    </location>
</feature>
<sequence length="530" mass="58189">MRVKMCATFALSVLFLPPVLGQNNNATNPMQVRLAYAGSTGMTISWNTYSQLTNPAVKYGLFSSLNLTSPVGVSITYPSSSTYNNHAKITGLLPDTLYYYQPQPTNLTAPFTFRTSRLPGDTTAFSVACPATLLMMDYWRRKTRRAYLSNTTPSAGGNGCNETLLNRYYDEGVCVLTNFVCIRSLTYGDNRSGAPRTRSTKSPYHRSTPFCVPGQPNFTGYREATSACLGNRAGGVGISGYPVDPAGHPVNHLELRGAKIQPFLQALVGRLMRPRRDLLPVKPKQGLLCRWCGNPTSTRPLCLSSLTACPWCFAWPSDLRRIGQYPPLSTVVLGFACGLRKQPPLNLNFLQSTPSTLRRLAPNRHGAHPVVHGKYAQRCSSGGSRHYERLDALQDSAAHPSSQGGDTGYLRLVAVDHSTNLLTDHTTLRREQESEALSTLRRIQPDHGCVTGVVHPTLKTICLGNVFHQLFTKTLGKDTQELAAIMQTSQKAWGGSWRKIIASQQGRPLGKRDFQAWARLGGIGWTVVGQ</sequence>
<proteinExistence type="predicted"/>
<feature type="signal peptide" evidence="2">
    <location>
        <begin position="1"/>
        <end position="21"/>
    </location>
</feature>
<dbReference type="GO" id="GO:0046872">
    <property type="term" value="F:metal ion binding"/>
    <property type="evidence" value="ECO:0007669"/>
    <property type="project" value="InterPro"/>
</dbReference>
<evidence type="ECO:0000256" key="1">
    <source>
        <dbReference type="ARBA" id="ARBA00022729"/>
    </source>
</evidence>
<dbReference type="EMBL" id="MU128909">
    <property type="protein sequence ID" value="KAF9521086.1"/>
    <property type="molecule type" value="Genomic_DNA"/>
</dbReference>
<dbReference type="OrthoDB" id="45007at2759"/>
<dbReference type="PANTHER" id="PTHR22953:SF153">
    <property type="entry name" value="PURPLE ACID PHOSPHATASE"/>
    <property type="match status" value="1"/>
</dbReference>
<dbReference type="PANTHER" id="PTHR22953">
    <property type="entry name" value="ACID PHOSPHATASE RELATED"/>
    <property type="match status" value="1"/>
</dbReference>
<keyword evidence="1 2" id="KW-0732">Signal</keyword>
<dbReference type="InterPro" id="IPR015914">
    <property type="entry name" value="PAPs_N"/>
</dbReference>
<evidence type="ECO:0000313" key="4">
    <source>
        <dbReference type="EMBL" id="KAF9521086.1"/>
    </source>
</evidence>
<evidence type="ECO:0000313" key="5">
    <source>
        <dbReference type="Proteomes" id="UP000886523"/>
    </source>
</evidence>
<evidence type="ECO:0000259" key="3">
    <source>
        <dbReference type="PROSITE" id="PS50853"/>
    </source>
</evidence>
<name>A0A9P6BDS2_9AGAM</name>
<dbReference type="InterPro" id="IPR039331">
    <property type="entry name" value="PAPs-like"/>
</dbReference>
<accession>A0A9P6BDS2</accession>
<dbReference type="SUPFAM" id="SSF49363">
    <property type="entry name" value="Purple acid phosphatase, N-terminal domain"/>
    <property type="match status" value="1"/>
</dbReference>
<keyword evidence="5" id="KW-1185">Reference proteome</keyword>
<dbReference type="InterPro" id="IPR008963">
    <property type="entry name" value="Purple_acid_Pase-like_N"/>
</dbReference>
<feature type="chain" id="PRO_5040348710" description="Fibronectin type-III domain-containing protein" evidence="2">
    <location>
        <begin position="22"/>
        <end position="530"/>
    </location>
</feature>
<dbReference type="Proteomes" id="UP000886523">
    <property type="component" value="Unassembled WGS sequence"/>
</dbReference>
<dbReference type="GO" id="GO:0003993">
    <property type="term" value="F:acid phosphatase activity"/>
    <property type="evidence" value="ECO:0007669"/>
    <property type="project" value="InterPro"/>
</dbReference>
<dbReference type="InterPro" id="IPR003961">
    <property type="entry name" value="FN3_dom"/>
</dbReference>
<organism evidence="4 5">
    <name type="scientific">Hydnum rufescens UP504</name>
    <dbReference type="NCBI Taxonomy" id="1448309"/>
    <lineage>
        <taxon>Eukaryota</taxon>
        <taxon>Fungi</taxon>
        <taxon>Dikarya</taxon>
        <taxon>Basidiomycota</taxon>
        <taxon>Agaricomycotina</taxon>
        <taxon>Agaricomycetes</taxon>
        <taxon>Cantharellales</taxon>
        <taxon>Hydnaceae</taxon>
        <taxon>Hydnum</taxon>
    </lineage>
</organism>
<dbReference type="Gene3D" id="2.60.40.380">
    <property type="entry name" value="Purple acid phosphatase-like, N-terminal"/>
    <property type="match status" value="1"/>
</dbReference>
<protein>
    <recommendedName>
        <fullName evidence="3">Fibronectin type-III domain-containing protein</fullName>
    </recommendedName>
</protein>
<gene>
    <name evidence="4" type="ORF">BS47DRAFT_1404246</name>
</gene>
<dbReference type="Pfam" id="PF16656">
    <property type="entry name" value="Pur_ac_phosph_N"/>
    <property type="match status" value="1"/>
</dbReference>
<dbReference type="PROSITE" id="PS50853">
    <property type="entry name" value="FN3"/>
    <property type="match status" value="1"/>
</dbReference>
<reference evidence="4" key="1">
    <citation type="journal article" date="2020" name="Nat. Commun.">
        <title>Large-scale genome sequencing of mycorrhizal fungi provides insights into the early evolution of symbiotic traits.</title>
        <authorList>
            <person name="Miyauchi S."/>
            <person name="Kiss E."/>
            <person name="Kuo A."/>
            <person name="Drula E."/>
            <person name="Kohler A."/>
            <person name="Sanchez-Garcia M."/>
            <person name="Morin E."/>
            <person name="Andreopoulos B."/>
            <person name="Barry K.W."/>
            <person name="Bonito G."/>
            <person name="Buee M."/>
            <person name="Carver A."/>
            <person name="Chen C."/>
            <person name="Cichocki N."/>
            <person name="Clum A."/>
            <person name="Culley D."/>
            <person name="Crous P.W."/>
            <person name="Fauchery L."/>
            <person name="Girlanda M."/>
            <person name="Hayes R.D."/>
            <person name="Keri Z."/>
            <person name="LaButti K."/>
            <person name="Lipzen A."/>
            <person name="Lombard V."/>
            <person name="Magnuson J."/>
            <person name="Maillard F."/>
            <person name="Murat C."/>
            <person name="Nolan M."/>
            <person name="Ohm R.A."/>
            <person name="Pangilinan J."/>
            <person name="Pereira M.F."/>
            <person name="Perotto S."/>
            <person name="Peter M."/>
            <person name="Pfister S."/>
            <person name="Riley R."/>
            <person name="Sitrit Y."/>
            <person name="Stielow J.B."/>
            <person name="Szollosi G."/>
            <person name="Zifcakova L."/>
            <person name="Stursova M."/>
            <person name="Spatafora J.W."/>
            <person name="Tedersoo L."/>
            <person name="Vaario L.M."/>
            <person name="Yamada A."/>
            <person name="Yan M."/>
            <person name="Wang P."/>
            <person name="Xu J."/>
            <person name="Bruns T."/>
            <person name="Baldrian P."/>
            <person name="Vilgalys R."/>
            <person name="Dunand C."/>
            <person name="Henrissat B."/>
            <person name="Grigoriev I.V."/>
            <person name="Hibbett D."/>
            <person name="Nagy L.G."/>
            <person name="Martin F.M."/>
        </authorList>
    </citation>
    <scope>NUCLEOTIDE SEQUENCE</scope>
    <source>
        <strain evidence="4">UP504</strain>
    </source>
</reference>
<evidence type="ECO:0000256" key="2">
    <source>
        <dbReference type="SAM" id="SignalP"/>
    </source>
</evidence>